<evidence type="ECO:0000313" key="11">
    <source>
        <dbReference type="Proteomes" id="UP001202052"/>
    </source>
</evidence>
<dbReference type="SUPFAM" id="SSF56645">
    <property type="entry name" value="Acyl-CoA dehydrogenase NM domain-like"/>
    <property type="match status" value="1"/>
</dbReference>
<comment type="cofactor">
    <cofactor evidence="1 6">
        <name>FAD</name>
        <dbReference type="ChEBI" id="CHEBI:57692"/>
    </cofactor>
</comment>
<feature type="domain" description="Acyl-CoA oxidase/dehydrogenase middle" evidence="8">
    <location>
        <begin position="129"/>
        <end position="223"/>
    </location>
</feature>
<keyword evidence="5 6" id="KW-0560">Oxidoreductase</keyword>
<dbReference type="PANTHER" id="PTHR43292:SF3">
    <property type="entry name" value="ACYL-COA DEHYDROGENASE FADE29"/>
    <property type="match status" value="1"/>
</dbReference>
<reference evidence="10 11" key="1">
    <citation type="submission" date="2022-05" db="EMBL/GenBank/DDBJ databases">
        <title>Genome Resource of Streptomyces lavenduligriseus GA1-1, a Strain with Broad-Spectrum Antifungal Activity against Phytopathogenic Fungi.</title>
        <authorList>
            <person name="Qi D."/>
        </authorList>
    </citation>
    <scope>NUCLEOTIDE SEQUENCE [LARGE SCALE GENOMIC DNA]</scope>
    <source>
        <strain evidence="10 11">GA1-1</strain>
    </source>
</reference>
<accession>A0ABT0NME1</accession>
<protein>
    <submittedName>
        <fullName evidence="10">Acyl-CoA dehydrogenase family protein</fullName>
    </submittedName>
</protein>
<dbReference type="Pfam" id="PF02771">
    <property type="entry name" value="Acyl-CoA_dh_N"/>
    <property type="match status" value="1"/>
</dbReference>
<evidence type="ECO:0000259" key="7">
    <source>
        <dbReference type="Pfam" id="PF00441"/>
    </source>
</evidence>
<dbReference type="Gene3D" id="1.10.540.10">
    <property type="entry name" value="Acyl-CoA dehydrogenase/oxidase, N-terminal domain"/>
    <property type="match status" value="1"/>
</dbReference>
<keyword evidence="4 6" id="KW-0274">FAD</keyword>
<dbReference type="SUPFAM" id="SSF47203">
    <property type="entry name" value="Acyl-CoA dehydrogenase C-terminal domain-like"/>
    <property type="match status" value="1"/>
</dbReference>
<dbReference type="PANTHER" id="PTHR43292">
    <property type="entry name" value="ACYL-COA DEHYDROGENASE"/>
    <property type="match status" value="1"/>
</dbReference>
<comment type="caution">
    <text evidence="10">The sequence shown here is derived from an EMBL/GenBank/DDBJ whole genome shotgun (WGS) entry which is preliminary data.</text>
</comment>
<dbReference type="InterPro" id="IPR036250">
    <property type="entry name" value="AcylCo_DH-like_C"/>
</dbReference>
<name>A0ABT0NME1_9ACTN</name>
<sequence length="393" mass="43303">MNVTETPDQTRFRHELRTWLDAHVRPQWREPGFEEQASVALRFAVRRKWHRTLATGGWIGVEWPVEYGGRGLTPVHGLILSEELARARALPIADWVGVELVAPTLLRCGSHEQRARYLPGIMDGSEVWCQGFSEPAAGSDLAAVTTVATRTADGYRISGHKRWTSWAQFADFALVLARTGDPAARHRTLSCFIVPLGSPGVTIEPIPMLYGDAEECDLHLDDVEVPADALVGEENKGWRTVMTSLTLARGSATLIRIAALKRTFDGLTRDMFAPGVPAAGLPDDSVLRSFALLHARLEALGHLARRKMGEMEDDGLPGQIASTEKLLWARLSSDIARFGMETQDLDGIVEPDPSGVSTGWRREMYRAMANEIEGGTNAIQRTTIARHVLKLPC</sequence>
<comment type="similarity">
    <text evidence="2 6">Belongs to the acyl-CoA dehydrogenase family.</text>
</comment>
<dbReference type="InterPro" id="IPR037069">
    <property type="entry name" value="AcylCoA_DH/ox_N_sf"/>
</dbReference>
<evidence type="ECO:0000256" key="4">
    <source>
        <dbReference type="ARBA" id="ARBA00022827"/>
    </source>
</evidence>
<dbReference type="RefSeq" id="WP_030788990.1">
    <property type="nucleotide sequence ID" value="NZ_JAMCCK010000006.1"/>
</dbReference>
<keyword evidence="11" id="KW-1185">Reference proteome</keyword>
<dbReference type="InterPro" id="IPR009100">
    <property type="entry name" value="AcylCoA_DH/oxidase_NM_dom_sf"/>
</dbReference>
<proteinExistence type="inferred from homology"/>
<dbReference type="InterPro" id="IPR046373">
    <property type="entry name" value="Acyl-CoA_Oxase/DH_mid-dom_sf"/>
</dbReference>
<dbReference type="InterPro" id="IPR009075">
    <property type="entry name" value="AcylCo_DH/oxidase_C"/>
</dbReference>
<evidence type="ECO:0000256" key="1">
    <source>
        <dbReference type="ARBA" id="ARBA00001974"/>
    </source>
</evidence>
<evidence type="ECO:0000313" key="10">
    <source>
        <dbReference type="EMBL" id="MCL3992630.1"/>
    </source>
</evidence>
<gene>
    <name evidence="10" type="ORF">M4438_03635</name>
</gene>
<evidence type="ECO:0000256" key="5">
    <source>
        <dbReference type="ARBA" id="ARBA00023002"/>
    </source>
</evidence>
<dbReference type="Gene3D" id="1.20.140.10">
    <property type="entry name" value="Butyryl-CoA Dehydrogenase, subunit A, domain 3"/>
    <property type="match status" value="1"/>
</dbReference>
<dbReference type="Proteomes" id="UP001202052">
    <property type="component" value="Unassembled WGS sequence"/>
</dbReference>
<dbReference type="Gene3D" id="2.40.110.10">
    <property type="entry name" value="Butyryl-CoA Dehydrogenase, subunit A, domain 2"/>
    <property type="match status" value="1"/>
</dbReference>
<dbReference type="EMBL" id="JAMCCK010000006">
    <property type="protein sequence ID" value="MCL3992630.1"/>
    <property type="molecule type" value="Genomic_DNA"/>
</dbReference>
<evidence type="ECO:0000259" key="9">
    <source>
        <dbReference type="Pfam" id="PF02771"/>
    </source>
</evidence>
<feature type="domain" description="Acyl-CoA dehydrogenase/oxidase N-terminal" evidence="9">
    <location>
        <begin position="6"/>
        <end position="124"/>
    </location>
</feature>
<evidence type="ECO:0000256" key="2">
    <source>
        <dbReference type="ARBA" id="ARBA00009347"/>
    </source>
</evidence>
<organism evidence="10 11">
    <name type="scientific">Streptomyces lavenduligriseus</name>
    <dbReference type="NCBI Taxonomy" id="67315"/>
    <lineage>
        <taxon>Bacteria</taxon>
        <taxon>Bacillati</taxon>
        <taxon>Actinomycetota</taxon>
        <taxon>Actinomycetes</taxon>
        <taxon>Kitasatosporales</taxon>
        <taxon>Streptomycetaceae</taxon>
        <taxon>Streptomyces</taxon>
    </lineage>
</organism>
<dbReference type="Pfam" id="PF02770">
    <property type="entry name" value="Acyl-CoA_dh_M"/>
    <property type="match status" value="1"/>
</dbReference>
<dbReference type="InterPro" id="IPR013786">
    <property type="entry name" value="AcylCoA_DH/ox_N"/>
</dbReference>
<evidence type="ECO:0000256" key="6">
    <source>
        <dbReference type="RuleBase" id="RU362125"/>
    </source>
</evidence>
<evidence type="ECO:0000259" key="8">
    <source>
        <dbReference type="Pfam" id="PF02770"/>
    </source>
</evidence>
<keyword evidence="3 6" id="KW-0285">Flavoprotein</keyword>
<dbReference type="Pfam" id="PF00441">
    <property type="entry name" value="Acyl-CoA_dh_1"/>
    <property type="match status" value="1"/>
</dbReference>
<feature type="domain" description="Acyl-CoA dehydrogenase/oxidase C-terminal" evidence="7">
    <location>
        <begin position="235"/>
        <end position="389"/>
    </location>
</feature>
<dbReference type="InterPro" id="IPR006091">
    <property type="entry name" value="Acyl-CoA_Oxase/DH_mid-dom"/>
</dbReference>
<evidence type="ECO:0000256" key="3">
    <source>
        <dbReference type="ARBA" id="ARBA00022630"/>
    </source>
</evidence>
<dbReference type="InterPro" id="IPR052161">
    <property type="entry name" value="Mycobact_Acyl-CoA_DH"/>
</dbReference>